<reference evidence="1" key="1">
    <citation type="journal article" date="2020" name="Nature">
        <title>Giant virus diversity and host interactions through global metagenomics.</title>
        <authorList>
            <person name="Schulz F."/>
            <person name="Roux S."/>
            <person name="Paez-Espino D."/>
            <person name="Jungbluth S."/>
            <person name="Walsh D.A."/>
            <person name="Denef V.J."/>
            <person name="McMahon K.D."/>
            <person name="Konstantinidis K.T."/>
            <person name="Eloe-Fadrosh E.A."/>
            <person name="Kyrpides N.C."/>
            <person name="Woyke T."/>
        </authorList>
    </citation>
    <scope>NUCLEOTIDE SEQUENCE</scope>
    <source>
        <strain evidence="1">GVMAG-M-3300024301-20</strain>
    </source>
</reference>
<accession>A0A6C0ITM8</accession>
<name>A0A6C0ITM8_9ZZZZ</name>
<dbReference type="AlphaFoldDB" id="A0A6C0ITM8"/>
<protein>
    <submittedName>
        <fullName evidence="1">Uncharacterized protein</fullName>
    </submittedName>
</protein>
<sequence length="256" mass="30105">MNNVKKIHDKNFKNRIILYFNKLRFKYQPPGVLRSFNYEKTNDYYLYSSVIIQKKKTLMIQPIKRVADNNSSNPFTLNKFSMISVRKNNKNMDSTINLIIPFLKNFCKIDISKIGCVSLSSNNTYGFEGIENYIPLLKSWGINENNILIRNADEAVREASGDGYWKDPDPNFSNYQGWTISLHYQRENNANIENYTDYNSWIEIGELAEEGGVMGYERIKYAIQNENTKQILNSNKYTLNNNINPFKKQNWKMVWH</sequence>
<organism evidence="1">
    <name type="scientific">viral metagenome</name>
    <dbReference type="NCBI Taxonomy" id="1070528"/>
    <lineage>
        <taxon>unclassified sequences</taxon>
        <taxon>metagenomes</taxon>
        <taxon>organismal metagenomes</taxon>
    </lineage>
</organism>
<evidence type="ECO:0000313" key="1">
    <source>
        <dbReference type="EMBL" id="QHT95766.1"/>
    </source>
</evidence>
<dbReference type="EMBL" id="MN740246">
    <property type="protein sequence ID" value="QHT95766.1"/>
    <property type="molecule type" value="Genomic_DNA"/>
</dbReference>
<proteinExistence type="predicted"/>